<sequence length="170" mass="19711">YSLSVDCTRKHVMKVTASSCETDSIFETRRYTCLGSWSEQGYLFVYTERAYEKANVCFVTREHKGLLYMSTSGAHCERNYNFTLNSDKTIVLEKETGCNKNDYIVKPSLPSRSIEENSVTDNHRLEFANREMKHRNNTFIWTFESNESMKVTALSIFIAYATIFLLSILM</sequence>
<dbReference type="PANTHER" id="PTHR22255:SF4">
    <property type="entry name" value="CATION-INDEPENDENT MANNOSE-6-PHOSPHATE RECEPTOR"/>
    <property type="match status" value="1"/>
</dbReference>
<keyword evidence="1" id="KW-0812">Transmembrane</keyword>
<evidence type="ECO:0000256" key="1">
    <source>
        <dbReference type="SAM" id="Phobius"/>
    </source>
</evidence>
<name>A0A915AP15_PARUN</name>
<feature type="transmembrane region" description="Helical" evidence="1">
    <location>
        <begin position="151"/>
        <end position="169"/>
    </location>
</feature>
<keyword evidence="1" id="KW-0472">Membrane</keyword>
<evidence type="ECO:0000259" key="2">
    <source>
        <dbReference type="Pfam" id="PF23073"/>
    </source>
</evidence>
<dbReference type="WBParaSite" id="PgR011_g185_t01">
    <property type="protein sequence ID" value="PgR011_g185_t01"/>
    <property type="gene ID" value="PgR011_g185"/>
</dbReference>
<evidence type="ECO:0000313" key="3">
    <source>
        <dbReference type="Proteomes" id="UP000887569"/>
    </source>
</evidence>
<dbReference type="InterPro" id="IPR055473">
    <property type="entry name" value="DUF7045"/>
</dbReference>
<keyword evidence="3" id="KW-1185">Reference proteome</keyword>
<proteinExistence type="predicted"/>
<dbReference type="Pfam" id="PF23073">
    <property type="entry name" value="DUF7045"/>
    <property type="match status" value="1"/>
</dbReference>
<accession>A0A915AP15</accession>
<organism evidence="3 4">
    <name type="scientific">Parascaris univalens</name>
    <name type="common">Nematode worm</name>
    <dbReference type="NCBI Taxonomy" id="6257"/>
    <lineage>
        <taxon>Eukaryota</taxon>
        <taxon>Metazoa</taxon>
        <taxon>Ecdysozoa</taxon>
        <taxon>Nematoda</taxon>
        <taxon>Chromadorea</taxon>
        <taxon>Rhabditida</taxon>
        <taxon>Spirurina</taxon>
        <taxon>Ascaridomorpha</taxon>
        <taxon>Ascaridoidea</taxon>
        <taxon>Ascarididae</taxon>
        <taxon>Parascaris</taxon>
    </lineage>
</organism>
<dbReference type="Proteomes" id="UP000887569">
    <property type="component" value="Unplaced"/>
</dbReference>
<dbReference type="PANTHER" id="PTHR22255">
    <property type="entry name" value="LP06548P"/>
    <property type="match status" value="1"/>
</dbReference>
<dbReference type="AlphaFoldDB" id="A0A915AP15"/>
<protein>
    <recommendedName>
        <fullName evidence="2">DUF7045 domain-containing protein</fullName>
    </recommendedName>
</protein>
<evidence type="ECO:0000313" key="4">
    <source>
        <dbReference type="WBParaSite" id="PgR011_g185_t01"/>
    </source>
</evidence>
<keyword evidence="1" id="KW-1133">Transmembrane helix</keyword>
<reference evidence="4" key="1">
    <citation type="submission" date="2022-11" db="UniProtKB">
        <authorList>
            <consortium name="WormBaseParasite"/>
        </authorList>
    </citation>
    <scope>IDENTIFICATION</scope>
</reference>
<feature type="domain" description="DUF7045" evidence="2">
    <location>
        <begin position="1"/>
        <end position="82"/>
    </location>
</feature>